<dbReference type="RefSeq" id="XP_007403293.1">
    <property type="nucleotide sequence ID" value="XM_007403231.1"/>
</dbReference>
<dbReference type="KEGG" id="pco:PHACADRAFT_266528"/>
<gene>
    <name evidence="1" type="ORF">PHACADRAFT_266528</name>
</gene>
<sequence length="53" mass="5989">MSPRRQKIKPRPSVLGYGIPGAQCARSHFSERDYELDGRTVRLKAQLTELFAG</sequence>
<proteinExistence type="predicted"/>
<dbReference type="HOGENOM" id="CLU_3069450_0_0_1"/>
<keyword evidence="2" id="KW-1185">Reference proteome</keyword>
<name>K5VAP7_PHACS</name>
<dbReference type="AlphaFoldDB" id="K5VAP7"/>
<evidence type="ECO:0000313" key="2">
    <source>
        <dbReference type="Proteomes" id="UP000008370"/>
    </source>
</evidence>
<dbReference type="InParanoid" id="K5VAP7"/>
<dbReference type="Proteomes" id="UP000008370">
    <property type="component" value="Unassembled WGS sequence"/>
</dbReference>
<protein>
    <submittedName>
        <fullName evidence="1">Uncharacterized protein</fullName>
    </submittedName>
</protein>
<reference evidence="1 2" key="1">
    <citation type="journal article" date="2012" name="BMC Genomics">
        <title>Comparative genomics of the white-rot fungi, Phanerochaete carnosa and P. chrysosporium, to elucidate the genetic basis of the distinct wood types they colonize.</title>
        <authorList>
            <person name="Suzuki H."/>
            <person name="MacDonald J."/>
            <person name="Syed K."/>
            <person name="Salamov A."/>
            <person name="Hori C."/>
            <person name="Aerts A."/>
            <person name="Henrissat B."/>
            <person name="Wiebenga A."/>
            <person name="vanKuyk P.A."/>
            <person name="Barry K."/>
            <person name="Lindquist E."/>
            <person name="LaButti K."/>
            <person name="Lapidus A."/>
            <person name="Lucas S."/>
            <person name="Coutinho P."/>
            <person name="Gong Y."/>
            <person name="Samejima M."/>
            <person name="Mahadevan R."/>
            <person name="Abou-Zaid M."/>
            <person name="de Vries R.P."/>
            <person name="Igarashi K."/>
            <person name="Yadav J.S."/>
            <person name="Grigoriev I.V."/>
            <person name="Master E.R."/>
        </authorList>
    </citation>
    <scope>NUCLEOTIDE SEQUENCE [LARGE SCALE GENOMIC DNA]</scope>
    <source>
        <strain evidence="1 2">HHB-10118-sp</strain>
    </source>
</reference>
<accession>K5VAP7</accession>
<organism evidence="1 2">
    <name type="scientific">Phanerochaete carnosa (strain HHB-10118-sp)</name>
    <name type="common">White-rot fungus</name>
    <name type="synonym">Peniophora carnosa</name>
    <dbReference type="NCBI Taxonomy" id="650164"/>
    <lineage>
        <taxon>Eukaryota</taxon>
        <taxon>Fungi</taxon>
        <taxon>Dikarya</taxon>
        <taxon>Basidiomycota</taxon>
        <taxon>Agaricomycotina</taxon>
        <taxon>Agaricomycetes</taxon>
        <taxon>Polyporales</taxon>
        <taxon>Phanerochaetaceae</taxon>
        <taxon>Phanerochaete</taxon>
    </lineage>
</organism>
<dbReference type="EMBL" id="JH931367">
    <property type="protein sequence ID" value="EKM48153.1"/>
    <property type="molecule type" value="Genomic_DNA"/>
</dbReference>
<dbReference type="GeneID" id="18919436"/>
<evidence type="ECO:0000313" key="1">
    <source>
        <dbReference type="EMBL" id="EKM48153.1"/>
    </source>
</evidence>